<sequence length="305" mass="34991">MKKIIILLSTFNGSKFLKSQLDSINNQDAQNLEIEIIVRDDGSFDDTLFILNKKYDNFKLHIIKGEKNLGVCASFLELISNAPEADYYAFVDQDDIWDKYKLSTAIKALDHNVTGKPTLWASNCRIINENNEVIQQKLQKSNPIFTIPSQLICGSIQGCSMVFNKELFSIIRNSNFNYIPMHDILVTILALSNGEIIYNTNPIFSYRVHRNNVVAKNGKNRLLRMKQSISLWFGEKNKYSTSKFAAEILRHCNNLDKKDEDYLNDIIKSHKSLIAKMNIIKDSRTVSNNKRALISYKIRVLMGII</sequence>
<dbReference type="PANTHER" id="PTHR22916:SF3">
    <property type="entry name" value="UDP-GLCNAC:BETAGAL BETA-1,3-N-ACETYLGLUCOSAMINYLTRANSFERASE-LIKE PROTEIN 1"/>
    <property type="match status" value="1"/>
</dbReference>
<dbReference type="GeneID" id="78276239"/>
<name>A0A1U7NKN4_9FIRM</name>
<dbReference type="Proteomes" id="UP000186705">
    <property type="component" value="Unassembled WGS sequence"/>
</dbReference>
<comment type="caution">
    <text evidence="2">The sequence shown here is derived from an EMBL/GenBank/DDBJ whole genome shotgun (WGS) entry which is preliminary data.</text>
</comment>
<dbReference type="InterPro" id="IPR029044">
    <property type="entry name" value="Nucleotide-diphossugar_trans"/>
</dbReference>
<dbReference type="Gene3D" id="3.90.550.10">
    <property type="entry name" value="Spore Coat Polysaccharide Biosynthesis Protein SpsA, Chain A"/>
    <property type="match status" value="1"/>
</dbReference>
<dbReference type="PANTHER" id="PTHR22916">
    <property type="entry name" value="GLYCOSYLTRANSFERASE"/>
    <property type="match status" value="1"/>
</dbReference>
<evidence type="ECO:0000313" key="2">
    <source>
        <dbReference type="EMBL" id="OLU44772.1"/>
    </source>
</evidence>
<accession>A0A1U7NKN4</accession>
<reference evidence="2 3" key="1">
    <citation type="submission" date="2016-11" db="EMBL/GenBank/DDBJ databases">
        <title>Description of two novel members of the family Erysipelotrichaceae: Ileibacterium lipovorans gen. nov., sp. nov. and Dubosiella newyorkensis, gen. nov., sp. nov.</title>
        <authorList>
            <person name="Cox L.M."/>
            <person name="Sohn J."/>
            <person name="Tyrrell K.L."/>
            <person name="Citron D.M."/>
            <person name="Lawson P.A."/>
            <person name="Patel N.B."/>
            <person name="Iizumi T."/>
            <person name="Perez-Perez G.I."/>
            <person name="Goldstein E.J."/>
            <person name="Blaser M.J."/>
        </authorList>
    </citation>
    <scope>NUCLEOTIDE SEQUENCE [LARGE SCALE GENOMIC DNA]</scope>
    <source>
        <strain evidence="2 3">NYU-BL-A4</strain>
    </source>
</reference>
<keyword evidence="3" id="KW-1185">Reference proteome</keyword>
<dbReference type="STRING" id="1862672.BO225_09850"/>
<dbReference type="Pfam" id="PF00535">
    <property type="entry name" value="Glycos_transf_2"/>
    <property type="match status" value="1"/>
</dbReference>
<dbReference type="OrthoDB" id="9802649at2"/>
<proteinExistence type="predicted"/>
<organism evidence="2 3">
    <name type="scientific">Dubosiella newyorkensis</name>
    <dbReference type="NCBI Taxonomy" id="1862672"/>
    <lineage>
        <taxon>Bacteria</taxon>
        <taxon>Bacillati</taxon>
        <taxon>Bacillota</taxon>
        <taxon>Erysipelotrichia</taxon>
        <taxon>Erysipelotrichales</taxon>
        <taxon>Erysipelotrichaceae</taxon>
        <taxon>Dubosiella</taxon>
    </lineage>
</organism>
<evidence type="ECO:0000259" key="1">
    <source>
        <dbReference type="Pfam" id="PF00535"/>
    </source>
</evidence>
<dbReference type="AlphaFoldDB" id="A0A1U7NKN4"/>
<feature type="domain" description="Glycosyltransferase 2-like" evidence="1">
    <location>
        <begin position="6"/>
        <end position="112"/>
    </location>
</feature>
<dbReference type="RefSeq" id="WP_076342082.1">
    <property type="nucleotide sequence ID" value="NZ_JBGNFS010000019.1"/>
</dbReference>
<evidence type="ECO:0000313" key="3">
    <source>
        <dbReference type="Proteomes" id="UP000186705"/>
    </source>
</evidence>
<dbReference type="GO" id="GO:0016758">
    <property type="term" value="F:hexosyltransferase activity"/>
    <property type="evidence" value="ECO:0007669"/>
    <property type="project" value="UniProtKB-ARBA"/>
</dbReference>
<dbReference type="InterPro" id="IPR001173">
    <property type="entry name" value="Glyco_trans_2-like"/>
</dbReference>
<gene>
    <name evidence="2" type="ORF">BO225_09850</name>
</gene>
<dbReference type="SUPFAM" id="SSF53448">
    <property type="entry name" value="Nucleotide-diphospho-sugar transferases"/>
    <property type="match status" value="1"/>
</dbReference>
<dbReference type="EMBL" id="MPKA01000094">
    <property type="protein sequence ID" value="OLU44772.1"/>
    <property type="molecule type" value="Genomic_DNA"/>
</dbReference>
<protein>
    <recommendedName>
        <fullName evidence="1">Glycosyltransferase 2-like domain-containing protein</fullName>
    </recommendedName>
</protein>